<dbReference type="EMBL" id="MT129701">
    <property type="protein sequence ID" value="QIJ70059.1"/>
    <property type="molecule type" value="Genomic_RNA"/>
</dbReference>
<dbReference type="Pfam" id="PF05919">
    <property type="entry name" value="Mitovir_RNA_pol"/>
    <property type="match status" value="1"/>
</dbReference>
<proteinExistence type="predicted"/>
<keyword evidence="1" id="KW-0808">Transferase</keyword>
<reference evidence="1" key="1">
    <citation type="submission" date="2020-02" db="EMBL/GenBank/DDBJ databases">
        <title>Comparative analysis of RNA virome composition in rabbits and associated ectoparasites.</title>
        <authorList>
            <person name="Mahar J.E."/>
            <person name="Shi M."/>
            <person name="Hall R.N."/>
            <person name="Strive T."/>
            <person name="Holmes E.C."/>
        </authorList>
    </citation>
    <scope>NUCLEOTIDE SEQUENCE</scope>
    <source>
        <strain evidence="1">GUNCC_DN51633-30</strain>
    </source>
</reference>
<protein>
    <submittedName>
        <fullName evidence="1">RNA-dependent RNA polymerase</fullName>
    </submittedName>
</protein>
<dbReference type="InterPro" id="IPR008686">
    <property type="entry name" value="RNA_pol_mitovir"/>
</dbReference>
<sequence>MAKRRRCGGMSNHQQHVNEVILASIPISKELKRYYLKRFKGLVENNGSAFACDQFKRLREALMGYRADTRRKQNLDLWMHRSGFRVTGWLRMAFRYMDTQPEYIMQFVKLYCGPNEPNVSIGEAAEAQHRTLEKAQSIRKQTPSFMQKWLHHVCREKPLRKEEYLLLQYFPEYCPDWLSSFVRNHSYPEYRRYIARWKTMLWVTPITESEAKAEMVRLEPQPEMYVDFDGHPEVMESESLNRDLWNFYMMEELSYESYGDGGPGISPKSWHFVASQLNPSLGWALTDDEAILGFKPKDASLLDGSYVGNIHHIPKKGTTKRRSIAAPNRFLQMGMAPADLQLSQVLKQLGSDKYRGGDCTYDQSRFDRRLTQRISNENLYCGSVDLHQATDHLPFEWMKTIWSEVFLGRVYETVETSWQLFVEVAEGAWLNAGYRDRWTIGQPLGALPSFRCLGLTHNLLLESLSFTLGYAHSPYCVLGDDVVLLNKRLRQQYIKLMENVGVPLSLQKSYEGNLVEFAGKLFIRGQAPFYTTDQRALTWESLFDYQFATGVRIPFGHLPRSLRKRIQQICAKNGVPKGDSEAVYQFAYAMGAQPRGSHLIDYSVKGLTEPQFLSCVELYSQLLAEVDDTPLAPDWFSGMVRVQGHPVTYLDYGYAEKHGHKQRYRRVAATWYRDKYRPVATDKLIHCASAAIAAVASRDLNRK</sequence>
<accession>A0A6G7PS52</accession>
<name>A0A6G7PS52_9VIRU</name>
<keyword evidence="1" id="KW-0548">Nucleotidyltransferase</keyword>
<organism evidence="1">
    <name type="scientific">Orin narna-like virus</name>
    <dbReference type="NCBI Taxonomy" id="2716650"/>
    <lineage>
        <taxon>Viruses</taxon>
        <taxon>Riboviria</taxon>
        <taxon>Orthornavirae</taxon>
        <taxon>Lenarviricota</taxon>
        <taxon>Amabiliviricetes</taxon>
        <taxon>Wolframvirales</taxon>
        <taxon>Narnaviridae</taxon>
    </lineage>
</organism>
<evidence type="ECO:0000313" key="1">
    <source>
        <dbReference type="EMBL" id="QIJ70059.1"/>
    </source>
</evidence>
<keyword evidence="1" id="KW-0696">RNA-directed RNA polymerase</keyword>
<dbReference type="GO" id="GO:0003968">
    <property type="term" value="F:RNA-directed RNA polymerase activity"/>
    <property type="evidence" value="ECO:0007669"/>
    <property type="project" value="UniProtKB-KW"/>
</dbReference>